<keyword evidence="5" id="KW-1185">Reference proteome</keyword>
<organism evidence="4 5">
    <name type="scientific">Bacillus rhizoplanae</name>
    <dbReference type="NCBI Taxonomy" id="2880966"/>
    <lineage>
        <taxon>Bacteria</taxon>
        <taxon>Bacillati</taxon>
        <taxon>Bacillota</taxon>
        <taxon>Bacilli</taxon>
        <taxon>Bacillales</taxon>
        <taxon>Bacillaceae</taxon>
        <taxon>Bacillus</taxon>
    </lineage>
</organism>
<dbReference type="CDD" id="cd02968">
    <property type="entry name" value="SCO"/>
    <property type="match status" value="1"/>
</dbReference>
<dbReference type="SUPFAM" id="SSF52833">
    <property type="entry name" value="Thioredoxin-like"/>
    <property type="match status" value="1"/>
</dbReference>
<evidence type="ECO:0000256" key="1">
    <source>
        <dbReference type="ARBA" id="ARBA00010996"/>
    </source>
</evidence>
<dbReference type="EMBL" id="CAKJTI010000016">
    <property type="protein sequence ID" value="CAG9613692.1"/>
    <property type="molecule type" value="Genomic_DNA"/>
</dbReference>
<feature type="domain" description="Thioredoxin" evidence="3">
    <location>
        <begin position="30"/>
        <end position="195"/>
    </location>
</feature>
<dbReference type="Gene3D" id="3.40.30.10">
    <property type="entry name" value="Glutaredoxin"/>
    <property type="match status" value="1"/>
</dbReference>
<evidence type="ECO:0000313" key="5">
    <source>
        <dbReference type="Proteomes" id="UP000789423"/>
    </source>
</evidence>
<name>A0ABM8YD24_9BACI</name>
<evidence type="ECO:0000259" key="3">
    <source>
        <dbReference type="PROSITE" id="PS51352"/>
    </source>
</evidence>
<proteinExistence type="inferred from homology"/>
<protein>
    <submittedName>
        <fullName evidence="4">SCO1 protein</fullName>
    </submittedName>
</protein>
<reference evidence="4 5" key="1">
    <citation type="submission" date="2021-10" db="EMBL/GenBank/DDBJ databases">
        <authorList>
            <person name="Criscuolo A."/>
        </authorList>
    </citation>
    <scope>NUCLEOTIDE SEQUENCE [LARGE SCALE GENOMIC DNA]</scope>
    <source>
        <strain evidence="5">CIP 111899</strain>
    </source>
</reference>
<dbReference type="InterPro" id="IPR003782">
    <property type="entry name" value="SCO1/SenC"/>
</dbReference>
<dbReference type="RefSeq" id="WP_098307201.1">
    <property type="nucleotide sequence ID" value="NZ_CAKJTI010000016.1"/>
</dbReference>
<dbReference type="InterPro" id="IPR036249">
    <property type="entry name" value="Thioredoxin-like_sf"/>
</dbReference>
<dbReference type="PROSITE" id="PS51257">
    <property type="entry name" value="PROKAR_LIPOPROTEIN"/>
    <property type="match status" value="1"/>
</dbReference>
<keyword evidence="2" id="KW-0186">Copper</keyword>
<comment type="similarity">
    <text evidence="1">Belongs to the SCO1/2 family.</text>
</comment>
<comment type="caution">
    <text evidence="4">The sequence shown here is derived from an EMBL/GenBank/DDBJ whole genome shotgun (WGS) entry which is preliminary data.</text>
</comment>
<sequence>MKKYQKWIGILTVFCLLVLAGCSSGSKLRDPLNWDVESFQYINQNGEKFGTKDLKGKVWVADFVFTHCQTVCPPLTANMAKLQRLAKEQKLDVQFVSFSVDPEVDKPEDLKAFAQKFTDDTKNWNLLTGYTQDDIEKFAKKNFQMLVDKPDNTDQVVHGTSFYLVDQNGKVVKQYSGIKNTPYEDILRDIKRLTQ</sequence>
<dbReference type="PANTHER" id="PTHR12151">
    <property type="entry name" value="ELECTRON TRANSPORT PROTIN SCO1/SENC FAMILY MEMBER"/>
    <property type="match status" value="1"/>
</dbReference>
<evidence type="ECO:0000256" key="2">
    <source>
        <dbReference type="ARBA" id="ARBA00023008"/>
    </source>
</evidence>
<dbReference type="InterPro" id="IPR013766">
    <property type="entry name" value="Thioredoxin_domain"/>
</dbReference>
<dbReference type="Pfam" id="PF02630">
    <property type="entry name" value="SCO1-SenC"/>
    <property type="match status" value="1"/>
</dbReference>
<evidence type="ECO:0000313" key="4">
    <source>
        <dbReference type="EMBL" id="CAG9613692.1"/>
    </source>
</evidence>
<dbReference type="Proteomes" id="UP000789423">
    <property type="component" value="Unassembled WGS sequence"/>
</dbReference>
<accession>A0ABM8YD24</accession>
<gene>
    <name evidence="4" type="primary">ypmQ_1</name>
    <name evidence="4" type="ORF">BACCIP111899_02911</name>
</gene>
<dbReference type="PROSITE" id="PS51352">
    <property type="entry name" value="THIOREDOXIN_2"/>
    <property type="match status" value="1"/>
</dbReference>
<dbReference type="PANTHER" id="PTHR12151:SF25">
    <property type="entry name" value="LINALOOL DEHYDRATASE_ISOMERASE DOMAIN-CONTAINING PROTEIN"/>
    <property type="match status" value="1"/>
</dbReference>